<keyword evidence="3 6" id="KW-0812">Transmembrane</keyword>
<dbReference type="InterPro" id="IPR021062">
    <property type="entry name" value="ArAE_1_C"/>
</dbReference>
<dbReference type="InterPro" id="IPR038323">
    <property type="entry name" value="ArAE_1_C_sf"/>
</dbReference>
<feature type="transmembrane region" description="Helical" evidence="6">
    <location>
        <begin position="124"/>
        <end position="142"/>
    </location>
</feature>
<keyword evidence="5 6" id="KW-0472">Membrane</keyword>
<evidence type="ECO:0000256" key="2">
    <source>
        <dbReference type="ARBA" id="ARBA00022475"/>
    </source>
</evidence>
<dbReference type="EMBL" id="CP011074">
    <property type="protein sequence ID" value="AKF92761.1"/>
    <property type="molecule type" value="Genomic_DNA"/>
</dbReference>
<dbReference type="AlphaFoldDB" id="A0A0F6XYX0"/>
<keyword evidence="4 6" id="KW-1133">Transmembrane helix</keyword>
<sequence length="339" mass="39212">MPYIGYRTLKTAIGAGLSIFLAQLLGLEFYASAGTLTILCIQITRKRSLSVSIDRFIACLVAMVFSLLFFKWVGFHAFTITMMMLIFIPTLVRLRVIEGFISSCVIMLHIYLKQDLSWSFLWNELQLVTIGIGIGLLMNLYMPNKDKELWELQQKVEKNFSVILKELAGYLRHGEDGWPGSEMVETPVLIKKAKELSLLIVENNLLRPESTIYRYFGIREKQFDILERMLPIVSGLSLQVPQGKQIADFLDELSVKIHPGNTSYVYLDGIREIRERVRQEPLPVTREEFEVRASLFYLLSEIEQYLLLKHNYIRSERELERMHARLKVGKAKAKAKQKE</sequence>
<name>A0A0F6XYX0_BRELA</name>
<dbReference type="InterPro" id="IPR052984">
    <property type="entry name" value="UPF0421"/>
</dbReference>
<feature type="transmembrane region" description="Helical" evidence="6">
    <location>
        <begin position="20"/>
        <end position="44"/>
    </location>
</feature>
<reference evidence="8" key="1">
    <citation type="submission" date="2015-03" db="EMBL/GenBank/DDBJ databases">
        <title>MIGS Cultured Bacterial/Archaeal sample from Brevibacillus laterosporus.</title>
        <authorList>
            <person name="Zeng D."/>
            <person name="Zhu L."/>
            <person name="Dong G."/>
            <person name="Ye W."/>
            <person name="Ren D."/>
            <person name="Wu L."/>
            <person name="Xu J."/>
            <person name="Li G."/>
            <person name="Guo L."/>
        </authorList>
    </citation>
    <scope>NUCLEOTIDE SEQUENCE</scope>
    <source>
        <strain evidence="8">B9</strain>
    </source>
</reference>
<dbReference type="GO" id="GO:0005886">
    <property type="term" value="C:plasma membrane"/>
    <property type="evidence" value="ECO:0007669"/>
    <property type="project" value="UniProtKB-SubCell"/>
</dbReference>
<dbReference type="Pfam" id="PF11728">
    <property type="entry name" value="ArAE_1_C"/>
    <property type="match status" value="1"/>
</dbReference>
<dbReference type="RefSeq" id="WP_031411417.1">
    <property type="nucleotide sequence ID" value="NZ_CP011074.1"/>
</dbReference>
<evidence type="ECO:0000313" key="8">
    <source>
        <dbReference type="EMBL" id="AKF92761.1"/>
    </source>
</evidence>
<dbReference type="Gene3D" id="1.20.120.940">
    <property type="entry name" value="Putative aromatic acid exporter, C-terminal domain"/>
    <property type="match status" value="1"/>
</dbReference>
<dbReference type="InterPro" id="IPR010343">
    <property type="entry name" value="ArAE_1"/>
</dbReference>
<protein>
    <recommendedName>
        <fullName evidence="7">Putative aromatic acid exporter C-terminal domain-containing protein</fullName>
    </recommendedName>
</protein>
<dbReference type="PANTHER" id="PTHR40064:SF1">
    <property type="entry name" value="MEMBRANE PROTEIN"/>
    <property type="match status" value="1"/>
</dbReference>
<evidence type="ECO:0000256" key="6">
    <source>
        <dbReference type="SAM" id="Phobius"/>
    </source>
</evidence>
<evidence type="ECO:0000256" key="4">
    <source>
        <dbReference type="ARBA" id="ARBA00022989"/>
    </source>
</evidence>
<feature type="domain" description="Putative aromatic acid exporter C-terminal" evidence="7">
    <location>
        <begin position="146"/>
        <end position="309"/>
    </location>
</feature>
<evidence type="ECO:0000256" key="5">
    <source>
        <dbReference type="ARBA" id="ARBA00023136"/>
    </source>
</evidence>
<keyword evidence="2" id="KW-1003">Cell membrane</keyword>
<evidence type="ECO:0000259" key="7">
    <source>
        <dbReference type="Pfam" id="PF11728"/>
    </source>
</evidence>
<proteinExistence type="predicted"/>
<gene>
    <name evidence="8" type="ORF">EX87_03115</name>
</gene>
<evidence type="ECO:0000256" key="1">
    <source>
        <dbReference type="ARBA" id="ARBA00004651"/>
    </source>
</evidence>
<feature type="transmembrane region" description="Helical" evidence="6">
    <location>
        <begin position="56"/>
        <end position="88"/>
    </location>
</feature>
<dbReference type="PANTHER" id="PTHR40064">
    <property type="entry name" value="MEMBRANE PROTEIN-RELATED"/>
    <property type="match status" value="1"/>
</dbReference>
<evidence type="ECO:0000256" key="3">
    <source>
        <dbReference type="ARBA" id="ARBA00022692"/>
    </source>
</evidence>
<accession>A0A0F6XYX0</accession>
<organism evidence="8">
    <name type="scientific">Brevibacillus laterosporus</name>
    <name type="common">Bacillus laterosporus</name>
    <dbReference type="NCBI Taxonomy" id="1465"/>
    <lineage>
        <taxon>Bacteria</taxon>
        <taxon>Bacillati</taxon>
        <taxon>Bacillota</taxon>
        <taxon>Bacilli</taxon>
        <taxon>Bacillales</taxon>
        <taxon>Paenibacillaceae</taxon>
        <taxon>Brevibacillus</taxon>
    </lineage>
</organism>
<comment type="subcellular location">
    <subcellularLocation>
        <location evidence="1">Cell membrane</location>
        <topology evidence="1">Multi-pass membrane protein</topology>
    </subcellularLocation>
</comment>
<dbReference type="Pfam" id="PF06081">
    <property type="entry name" value="ArAE_1"/>
    <property type="match status" value="1"/>
</dbReference>